<evidence type="ECO:0000256" key="1">
    <source>
        <dbReference type="SAM" id="Coils"/>
    </source>
</evidence>
<dbReference type="OrthoDB" id="424306at2"/>
<reference evidence="4 5" key="1">
    <citation type="journal article" date="2013" name="Genome Biol. Evol.">
        <title>Genomes of Stigonematalean cyanobacteria (subsection V) and the evolution of oxygenic photosynthesis from prokaryotes to plastids.</title>
        <authorList>
            <person name="Dagan T."/>
            <person name="Roettger M."/>
            <person name="Stucken K."/>
            <person name="Landan G."/>
            <person name="Koch R."/>
            <person name="Major P."/>
            <person name="Gould S.B."/>
            <person name="Goremykin V.V."/>
            <person name="Rippka R."/>
            <person name="Tandeau de Marsac N."/>
            <person name="Gugger M."/>
            <person name="Lockhart P.J."/>
            <person name="Allen J.F."/>
            <person name="Brune I."/>
            <person name="Maus I."/>
            <person name="Puhler A."/>
            <person name="Martin W.F."/>
        </authorList>
    </citation>
    <scope>NUCLEOTIDE SEQUENCE [LARGE SCALE GENOMIC DNA]</scope>
    <source>
        <strain evidence="4 5">PCC 7110</strain>
    </source>
</reference>
<dbReference type="STRING" id="128403.WA1_41615"/>
<keyword evidence="3" id="KW-0472">Membrane</keyword>
<gene>
    <name evidence="4" type="ORF">WA1_41615</name>
</gene>
<sequence length="394" mass="41935">MVDKKQQSNPPTNDKEDKPSLLESVAESLGCALGTAVGVGTAASIIAVEAGKAVAETATEVGEAAAKQTHNLIEQATHTAGEVANYLGENWLIRKLSGVLNLNWLLGASDNVNLEKAAAAVKQLQLEHPNESPSQISHRIMVEKAAMAGGIGLATSVLPGVAVALLAIDLAATTELQSEMVYQIAAAYGLDLKDPARKGEVLAIFGLALGGGRLLKAAGLGLLKNVPFAGAVIGASSNATMIYSLGYAACRFYETKIDISKSLSSEETLAELKQESENYLEKAIAQEAVMDQILVHMILASYPEKTWEEVLPELQSLNLSSNSLETIAQNIKSPQSLDTLLNQLNRDFAIPVLAQCYRIVRNQNEITSAEQNIINTIASKFNIDVNTIKSLVDQ</sequence>
<dbReference type="PROSITE" id="PS51450">
    <property type="entry name" value="LRR"/>
    <property type="match status" value="1"/>
</dbReference>
<feature type="region of interest" description="Disordered" evidence="2">
    <location>
        <begin position="1"/>
        <end position="21"/>
    </location>
</feature>
<keyword evidence="3" id="KW-1133">Transmembrane helix</keyword>
<evidence type="ECO:0000256" key="2">
    <source>
        <dbReference type="SAM" id="MobiDB-lite"/>
    </source>
</evidence>
<keyword evidence="1" id="KW-0175">Coiled coil</keyword>
<dbReference type="AlphaFoldDB" id="A0A139WUX3"/>
<accession>A0A139WUX3</accession>
<name>A0A139WUX3_9CYAN</name>
<comment type="caution">
    <text evidence="4">The sequence shown here is derived from an EMBL/GenBank/DDBJ whole genome shotgun (WGS) entry which is preliminary data.</text>
</comment>
<dbReference type="Proteomes" id="UP000076925">
    <property type="component" value="Unassembled WGS sequence"/>
</dbReference>
<evidence type="ECO:0000313" key="5">
    <source>
        <dbReference type="Proteomes" id="UP000076925"/>
    </source>
</evidence>
<proteinExistence type="predicted"/>
<organism evidence="4 5">
    <name type="scientific">Scytonema hofmannii PCC 7110</name>
    <dbReference type="NCBI Taxonomy" id="128403"/>
    <lineage>
        <taxon>Bacteria</taxon>
        <taxon>Bacillati</taxon>
        <taxon>Cyanobacteriota</taxon>
        <taxon>Cyanophyceae</taxon>
        <taxon>Nostocales</taxon>
        <taxon>Scytonemataceae</taxon>
        <taxon>Scytonema</taxon>
    </lineage>
</organism>
<protein>
    <recommendedName>
        <fullName evidence="6">EcsC family protein</fullName>
    </recommendedName>
</protein>
<feature type="coiled-coil region" evidence="1">
    <location>
        <begin position="262"/>
        <end position="289"/>
    </location>
</feature>
<dbReference type="RefSeq" id="WP_017742942.1">
    <property type="nucleotide sequence ID" value="NZ_KQ976354.1"/>
</dbReference>
<evidence type="ECO:0000256" key="3">
    <source>
        <dbReference type="SAM" id="Phobius"/>
    </source>
</evidence>
<keyword evidence="3" id="KW-0812">Transmembrane</keyword>
<evidence type="ECO:0008006" key="6">
    <source>
        <dbReference type="Google" id="ProtNLM"/>
    </source>
</evidence>
<feature type="transmembrane region" description="Helical" evidence="3">
    <location>
        <begin position="145"/>
        <end position="168"/>
    </location>
</feature>
<keyword evidence="5" id="KW-1185">Reference proteome</keyword>
<evidence type="ECO:0000313" key="4">
    <source>
        <dbReference type="EMBL" id="KYC36228.1"/>
    </source>
</evidence>
<dbReference type="InterPro" id="IPR001611">
    <property type="entry name" value="Leu-rich_rpt"/>
</dbReference>
<dbReference type="EMBL" id="ANNX02000047">
    <property type="protein sequence ID" value="KYC36228.1"/>
    <property type="molecule type" value="Genomic_DNA"/>
</dbReference>